<dbReference type="InterPro" id="IPR036390">
    <property type="entry name" value="WH_DNA-bd_sf"/>
</dbReference>
<dbReference type="PROSITE" id="PS51000">
    <property type="entry name" value="HTH_DEOR_2"/>
    <property type="match status" value="1"/>
</dbReference>
<dbReference type="GO" id="GO:0000976">
    <property type="term" value="F:transcription cis-regulatory region binding"/>
    <property type="evidence" value="ECO:0007669"/>
    <property type="project" value="TreeGrafter"/>
</dbReference>
<feature type="domain" description="HTH deoR-type" evidence="5">
    <location>
        <begin position="6"/>
        <end position="61"/>
    </location>
</feature>
<evidence type="ECO:0000256" key="2">
    <source>
        <dbReference type="ARBA" id="ARBA00023125"/>
    </source>
</evidence>
<sequence length="381" mass="39836">MADLLAAQRHELLVRELEAAGVLRISELAARFGVSGATIRRDLADLELAGRVTRLRGGAMAVTPARRAEGAARTGEGPAEGTAPGPEAPPAPGGTPAVAHTLGLLVPSATYYYPRVIAGVRAVAERRGARIVIGLTGYASPSDRRQVDELAAAGVSGLLVASAEGHWVSAPMLDRLRESRLPFVLLERQPRDPYEPCEFVVSDHRQGAFGAVAHLAGLGHGRVGLFTNGSPTAALVREGHAAAVERLGLDAAAPVVDSGRPTLGSDEAAEHYDAFLDGCLATGTGAALVHSDHDAIEMMRRLRGRGLHTPEDLALIAYDDELASLAEVPLTAVAPAKHELGEQAAGLLLDRLDAADPPALRRLHVQPRLIVRSSCGASLRA</sequence>
<accession>A0A3A9YSH0</accession>
<dbReference type="OrthoDB" id="3252280at2"/>
<dbReference type="SUPFAM" id="SSF46785">
    <property type="entry name" value="Winged helix' DNA-binding domain"/>
    <property type="match status" value="1"/>
</dbReference>
<dbReference type="Proteomes" id="UP000272474">
    <property type="component" value="Unassembled WGS sequence"/>
</dbReference>
<dbReference type="AlphaFoldDB" id="A0A3A9YSH0"/>
<keyword evidence="2" id="KW-0238">DNA-binding</keyword>
<protein>
    <submittedName>
        <fullName evidence="6">DeoR family transcriptional regulator</fullName>
    </submittedName>
</protein>
<organism evidence="6 7">
    <name type="scientific">Streptomyces hoynatensis</name>
    <dbReference type="NCBI Taxonomy" id="1141874"/>
    <lineage>
        <taxon>Bacteria</taxon>
        <taxon>Bacillati</taxon>
        <taxon>Actinomycetota</taxon>
        <taxon>Actinomycetes</taxon>
        <taxon>Kitasatosporales</taxon>
        <taxon>Streptomycetaceae</taxon>
        <taxon>Streptomyces</taxon>
    </lineage>
</organism>
<dbReference type="PROSITE" id="PS00894">
    <property type="entry name" value="HTH_DEOR_1"/>
    <property type="match status" value="1"/>
</dbReference>
<feature type="compositionally biased region" description="Low complexity" evidence="4">
    <location>
        <begin position="71"/>
        <end position="85"/>
    </location>
</feature>
<dbReference type="Pfam" id="PF13377">
    <property type="entry name" value="Peripla_BP_3"/>
    <property type="match status" value="1"/>
</dbReference>
<dbReference type="PANTHER" id="PTHR30146:SF155">
    <property type="entry name" value="ALANINE RACEMASE"/>
    <property type="match status" value="1"/>
</dbReference>
<feature type="region of interest" description="Disordered" evidence="4">
    <location>
        <begin position="63"/>
        <end position="96"/>
    </location>
</feature>
<evidence type="ECO:0000256" key="4">
    <source>
        <dbReference type="SAM" id="MobiDB-lite"/>
    </source>
</evidence>
<dbReference type="GO" id="GO:0003700">
    <property type="term" value="F:DNA-binding transcription factor activity"/>
    <property type="evidence" value="ECO:0007669"/>
    <property type="project" value="InterPro"/>
</dbReference>
<evidence type="ECO:0000256" key="1">
    <source>
        <dbReference type="ARBA" id="ARBA00023015"/>
    </source>
</evidence>
<dbReference type="SUPFAM" id="SSF53822">
    <property type="entry name" value="Periplasmic binding protein-like I"/>
    <property type="match status" value="1"/>
</dbReference>
<dbReference type="InterPro" id="IPR001034">
    <property type="entry name" value="DeoR_HTH"/>
</dbReference>
<dbReference type="PANTHER" id="PTHR30146">
    <property type="entry name" value="LACI-RELATED TRANSCRIPTIONAL REPRESSOR"/>
    <property type="match status" value="1"/>
</dbReference>
<dbReference type="Gene3D" id="1.10.10.10">
    <property type="entry name" value="Winged helix-like DNA-binding domain superfamily/Winged helix DNA-binding domain"/>
    <property type="match status" value="1"/>
</dbReference>
<dbReference type="Pfam" id="PF08220">
    <property type="entry name" value="HTH_DeoR"/>
    <property type="match status" value="1"/>
</dbReference>
<comment type="caution">
    <text evidence="6">The sequence shown here is derived from an EMBL/GenBank/DDBJ whole genome shotgun (WGS) entry which is preliminary data.</text>
</comment>
<keyword evidence="1" id="KW-0805">Transcription regulation</keyword>
<dbReference type="PRINTS" id="PR00037">
    <property type="entry name" value="HTHLACR"/>
</dbReference>
<keyword evidence="3" id="KW-0804">Transcription</keyword>
<dbReference type="InterPro" id="IPR028082">
    <property type="entry name" value="Peripla_BP_I"/>
</dbReference>
<dbReference type="InterPro" id="IPR018356">
    <property type="entry name" value="Tscrpt_reg_HTH_DeoR_CS"/>
</dbReference>
<keyword evidence="7" id="KW-1185">Reference proteome</keyword>
<evidence type="ECO:0000313" key="7">
    <source>
        <dbReference type="Proteomes" id="UP000272474"/>
    </source>
</evidence>
<evidence type="ECO:0000313" key="6">
    <source>
        <dbReference type="EMBL" id="RKN39012.1"/>
    </source>
</evidence>
<gene>
    <name evidence="6" type="ORF">D7294_22795</name>
</gene>
<name>A0A3A9YSH0_9ACTN</name>
<dbReference type="RefSeq" id="WP_120682733.1">
    <property type="nucleotide sequence ID" value="NZ_RBAL01000015.1"/>
</dbReference>
<dbReference type="SMART" id="SM00420">
    <property type="entry name" value="HTH_DEOR"/>
    <property type="match status" value="1"/>
</dbReference>
<reference evidence="6 7" key="1">
    <citation type="journal article" date="2014" name="Int. J. Syst. Evol. Microbiol.">
        <title>Streptomyces hoynatensis sp. nov., isolated from deep marine sediment.</title>
        <authorList>
            <person name="Veyisoglu A."/>
            <person name="Sahin N."/>
        </authorList>
    </citation>
    <scope>NUCLEOTIDE SEQUENCE [LARGE SCALE GENOMIC DNA]</scope>
    <source>
        <strain evidence="6 7">KCTC 29097</strain>
    </source>
</reference>
<dbReference type="InterPro" id="IPR036388">
    <property type="entry name" value="WH-like_DNA-bd_sf"/>
</dbReference>
<evidence type="ECO:0000256" key="3">
    <source>
        <dbReference type="ARBA" id="ARBA00023163"/>
    </source>
</evidence>
<dbReference type="InterPro" id="IPR046335">
    <property type="entry name" value="LacI/GalR-like_sensor"/>
</dbReference>
<dbReference type="EMBL" id="RBAL01000015">
    <property type="protein sequence ID" value="RKN39012.1"/>
    <property type="molecule type" value="Genomic_DNA"/>
</dbReference>
<proteinExistence type="predicted"/>
<dbReference type="Gene3D" id="3.40.50.2300">
    <property type="match status" value="2"/>
</dbReference>
<evidence type="ECO:0000259" key="5">
    <source>
        <dbReference type="PROSITE" id="PS51000"/>
    </source>
</evidence>